<dbReference type="InterPro" id="IPR000683">
    <property type="entry name" value="Gfo/Idh/MocA-like_OxRdtase_N"/>
</dbReference>
<evidence type="ECO:0000256" key="2">
    <source>
        <dbReference type="ARBA" id="ARBA00023002"/>
    </source>
</evidence>
<accession>A0A4D7DWA4</accession>
<dbReference type="EMBL" id="CP072170">
    <property type="protein sequence ID" value="QYA10647.1"/>
    <property type="molecule type" value="Genomic_DNA"/>
</dbReference>
<dbReference type="EMBL" id="CP039693">
    <property type="protein sequence ID" value="QCJ00649.1"/>
    <property type="molecule type" value="Genomic_DNA"/>
</dbReference>
<dbReference type="Gene3D" id="3.30.360.10">
    <property type="entry name" value="Dihydrodipicolinate Reductase, domain 2"/>
    <property type="match status" value="1"/>
</dbReference>
<evidence type="ECO:0000259" key="3">
    <source>
        <dbReference type="Pfam" id="PF01408"/>
    </source>
</evidence>
<organism evidence="5 7">
    <name type="scientific">Agrobacterium larrymoorei</name>
    <dbReference type="NCBI Taxonomy" id="160699"/>
    <lineage>
        <taxon>Bacteria</taxon>
        <taxon>Pseudomonadati</taxon>
        <taxon>Pseudomonadota</taxon>
        <taxon>Alphaproteobacteria</taxon>
        <taxon>Hyphomicrobiales</taxon>
        <taxon>Rhizobiaceae</taxon>
        <taxon>Rhizobium/Agrobacterium group</taxon>
        <taxon>Agrobacterium</taxon>
    </lineage>
</organism>
<evidence type="ECO:0000313" key="7">
    <source>
        <dbReference type="Proteomes" id="UP000298545"/>
    </source>
</evidence>
<evidence type="ECO:0000256" key="1">
    <source>
        <dbReference type="ARBA" id="ARBA00010928"/>
    </source>
</evidence>
<geneLocation type="plasmid" evidence="6 8">
    <name>unnamed1</name>
</geneLocation>
<dbReference type="PANTHER" id="PTHR22604">
    <property type="entry name" value="OXIDOREDUCTASES"/>
    <property type="match status" value="1"/>
</dbReference>
<feature type="domain" description="GFO/IDH/MocA-like oxidoreductase" evidence="4">
    <location>
        <begin position="152"/>
        <end position="262"/>
    </location>
</feature>
<dbReference type="Proteomes" id="UP000298545">
    <property type="component" value="Plasmid pAlCFBP5473"/>
</dbReference>
<evidence type="ECO:0000313" key="8">
    <source>
        <dbReference type="Proteomes" id="UP000826513"/>
    </source>
</evidence>
<protein>
    <submittedName>
        <fullName evidence="5">Gfo/Idh/MocA family oxidoreductase</fullName>
    </submittedName>
</protein>
<dbReference type="GO" id="GO:0016491">
    <property type="term" value="F:oxidoreductase activity"/>
    <property type="evidence" value="ECO:0007669"/>
    <property type="project" value="UniProtKB-KW"/>
</dbReference>
<dbReference type="Pfam" id="PF01408">
    <property type="entry name" value="GFO_IDH_MocA"/>
    <property type="match status" value="1"/>
</dbReference>
<evidence type="ECO:0000313" key="5">
    <source>
        <dbReference type="EMBL" id="QCJ00649.1"/>
    </source>
</evidence>
<geneLocation type="plasmid" evidence="7">
    <name>palcfbp5473</name>
</geneLocation>
<reference evidence="6 8" key="2">
    <citation type="submission" date="2021-03" db="EMBL/GenBank/DDBJ databases">
        <title>Rapid diversification of plasmids in a genus of pathogenic and nitrogen fixing bacteria.</title>
        <authorList>
            <person name="Weisberg A.J."/>
            <person name="Miller M."/>
            <person name="Ream W."/>
            <person name="Grunwald N.J."/>
            <person name="Chang J.H."/>
        </authorList>
    </citation>
    <scope>NUCLEOTIDE SEQUENCE [LARGE SCALE GENOMIC DNA]</scope>
    <source>
        <strain evidence="6 8">AF3.44</strain>
        <plasmid evidence="6 8">unnamed1</plasmid>
    </source>
</reference>
<keyword evidence="8" id="KW-1185">Reference proteome</keyword>
<dbReference type="InterPro" id="IPR055170">
    <property type="entry name" value="GFO_IDH_MocA-like_dom"/>
</dbReference>
<comment type="similarity">
    <text evidence="1">Belongs to the Gfo/Idh/MocA family.</text>
</comment>
<evidence type="ECO:0000259" key="4">
    <source>
        <dbReference type="Pfam" id="PF22725"/>
    </source>
</evidence>
<evidence type="ECO:0000313" key="6">
    <source>
        <dbReference type="EMBL" id="QYA10647.1"/>
    </source>
</evidence>
<dbReference type="Gene3D" id="3.40.50.720">
    <property type="entry name" value="NAD(P)-binding Rossmann-like Domain"/>
    <property type="match status" value="1"/>
</dbReference>
<dbReference type="OrthoDB" id="9792935at2"/>
<dbReference type="SUPFAM" id="SSF51735">
    <property type="entry name" value="NAD(P)-binding Rossmann-fold domains"/>
    <property type="match status" value="1"/>
</dbReference>
<dbReference type="InterPro" id="IPR050984">
    <property type="entry name" value="Gfo/Idh/MocA_domain"/>
</dbReference>
<dbReference type="Pfam" id="PF22725">
    <property type="entry name" value="GFO_IDH_MocA_C3"/>
    <property type="match status" value="1"/>
</dbReference>
<dbReference type="GO" id="GO:0000166">
    <property type="term" value="F:nucleotide binding"/>
    <property type="evidence" value="ECO:0007669"/>
    <property type="project" value="InterPro"/>
</dbReference>
<gene>
    <name evidence="5" type="ORF">CFBP5473_21865</name>
    <name evidence="6" type="ORF">J5285_24105</name>
</gene>
<sequence>MSVPQALPPARIRPVMEAPPLRWGILGSGWIADKFVESVKAHTRQNIAAVGSRSRTTAEVFAARWNISGVYASYEALVTADDVDIIYVASPHNMHCDHALLAIEAGKHVLVEKPMALNLAQARTMVTAARRKGVFLAEALWTYFLPKFDVFQQVLDAGVVGEIRSVYTEYGEYLPRDHRIFDASLAGGPLLDLGTYPVSLLAKLLGVPNKVVGLGEADPAGINGQLSAVLANARGALGTMSTTLYGFTSTNASIVGTKGSIRFETEFHLPGPFEVWSLDGLVRLRYDEPRGAHFEGLFYEAAEVAWAISEGRLESIYRPLEETLATMETLDSIRTAINISFAKAGLVE</sequence>
<dbReference type="SUPFAM" id="SSF55347">
    <property type="entry name" value="Glyceraldehyde-3-phosphate dehydrogenase-like, C-terminal domain"/>
    <property type="match status" value="1"/>
</dbReference>
<dbReference type="AlphaFoldDB" id="A0A4D7DWA4"/>
<keyword evidence="5" id="KW-0614">Plasmid</keyword>
<dbReference type="STRING" id="1367849.GCA_000518585_04248"/>
<proteinExistence type="inferred from homology"/>
<dbReference type="RefSeq" id="WP_027676779.1">
    <property type="nucleotide sequence ID" value="NZ_CP039693.1"/>
</dbReference>
<dbReference type="Proteomes" id="UP000826513">
    <property type="component" value="Plasmid unnamed1"/>
</dbReference>
<name>A0A4D7DWA4_9HYPH</name>
<geneLocation type="plasmid" evidence="5">
    <name>pAlCFBP5473</name>
</geneLocation>
<dbReference type="KEGG" id="alf:CFBP5473_21865"/>
<reference evidence="5 7" key="1">
    <citation type="submission" date="2019-04" db="EMBL/GenBank/DDBJ databases">
        <title>Complete genome sequence of Agrobacterium larrymoorei CFBP5473.</title>
        <authorList>
            <person name="Haryono M."/>
            <person name="Chou L."/>
            <person name="Lin Y.-C."/>
            <person name="Lai E.-M."/>
            <person name="Kuo C.-H."/>
        </authorList>
    </citation>
    <scope>NUCLEOTIDE SEQUENCE [LARGE SCALE GENOMIC DNA]</scope>
    <source>
        <strain evidence="5 7">CFBP5473</strain>
        <plasmid evidence="5">pAlCFBP5473</plasmid>
        <plasmid evidence="7">palcfbp5473</plasmid>
    </source>
</reference>
<keyword evidence="2" id="KW-0560">Oxidoreductase</keyword>
<dbReference type="PANTHER" id="PTHR22604:SF105">
    <property type="entry name" value="TRANS-1,2-DIHYDROBENZENE-1,2-DIOL DEHYDROGENASE"/>
    <property type="match status" value="1"/>
</dbReference>
<feature type="domain" description="Gfo/Idh/MocA-like oxidoreductase N-terminal" evidence="3">
    <location>
        <begin position="21"/>
        <end position="137"/>
    </location>
</feature>
<dbReference type="InterPro" id="IPR036291">
    <property type="entry name" value="NAD(P)-bd_dom_sf"/>
</dbReference>